<dbReference type="AlphaFoldDB" id="A0A645CN34"/>
<protein>
    <submittedName>
        <fullName evidence="1">Uncharacterized protein</fullName>
    </submittedName>
</protein>
<comment type="caution">
    <text evidence="1">The sequence shown here is derived from an EMBL/GenBank/DDBJ whole genome shotgun (WGS) entry which is preliminary data.</text>
</comment>
<proteinExistence type="predicted"/>
<sequence length="133" mass="14816">MTAAISLSLLAVLIPGSMGQLLRFLFRQAVQGFFHTVANQFFQVVLDYSLVQLYDYRRHSGSLLCRIVVSATPILPSDCLLCLFLFAKLIVPYPAKAKKTIGYNNGHAKTLFSTGPIFDTAKNREVHHAQEKS</sequence>
<reference evidence="1" key="1">
    <citation type="submission" date="2019-08" db="EMBL/GenBank/DDBJ databases">
        <authorList>
            <person name="Kucharzyk K."/>
            <person name="Murdoch R.W."/>
            <person name="Higgins S."/>
            <person name="Loffler F."/>
        </authorList>
    </citation>
    <scope>NUCLEOTIDE SEQUENCE</scope>
</reference>
<accession>A0A645CN34</accession>
<evidence type="ECO:0000313" key="1">
    <source>
        <dbReference type="EMBL" id="MPM78460.1"/>
    </source>
</evidence>
<organism evidence="1">
    <name type="scientific">bioreactor metagenome</name>
    <dbReference type="NCBI Taxonomy" id="1076179"/>
    <lineage>
        <taxon>unclassified sequences</taxon>
        <taxon>metagenomes</taxon>
        <taxon>ecological metagenomes</taxon>
    </lineage>
</organism>
<dbReference type="EMBL" id="VSSQ01028661">
    <property type="protein sequence ID" value="MPM78460.1"/>
    <property type="molecule type" value="Genomic_DNA"/>
</dbReference>
<gene>
    <name evidence="1" type="ORF">SDC9_125471</name>
</gene>
<name>A0A645CN34_9ZZZZ</name>